<feature type="domain" description="Peptidase M20 dimerisation" evidence="3">
    <location>
        <begin position="189"/>
        <end position="283"/>
    </location>
</feature>
<dbReference type="EMBL" id="JACNYO010000008">
    <property type="protein sequence ID" value="MBC3212668.1"/>
    <property type="molecule type" value="Genomic_DNA"/>
</dbReference>
<dbReference type="Pfam" id="PF07687">
    <property type="entry name" value="M20_dimer"/>
    <property type="match status" value="1"/>
</dbReference>
<reference evidence="6 8" key="2">
    <citation type="submission" date="2023-08" db="EMBL/GenBank/DDBJ databases">
        <title>Complete Genome and Methylome dissection of Serratia fonticola NEB369.</title>
        <authorList>
            <person name="Fomenkov A."/>
            <person name="Roberts R.D."/>
        </authorList>
    </citation>
    <scope>NUCLEOTIDE SEQUENCE [LARGE SCALE GENOMIC DNA]</scope>
    <source>
        <strain evidence="6 8">NEB369</strain>
    </source>
</reference>
<dbReference type="EMBL" id="CP133586">
    <property type="protein sequence ID" value="WMT15408.1"/>
    <property type="molecule type" value="Genomic_DNA"/>
</dbReference>
<evidence type="ECO:0000256" key="1">
    <source>
        <dbReference type="ARBA" id="ARBA00022801"/>
    </source>
</evidence>
<feature type="binding site" evidence="2">
    <location>
        <position position="104"/>
    </location>
    <ligand>
        <name>Mn(2+)</name>
        <dbReference type="ChEBI" id="CHEBI:29035"/>
        <label>2</label>
    </ligand>
</feature>
<evidence type="ECO:0000313" key="7">
    <source>
        <dbReference type="Proteomes" id="UP001224622"/>
    </source>
</evidence>
<dbReference type="CDD" id="cd08019">
    <property type="entry name" value="M20_Acy1-like"/>
    <property type="match status" value="1"/>
</dbReference>
<keyword evidence="2" id="KW-0479">Metal-binding</keyword>
<dbReference type="InterPro" id="IPR017439">
    <property type="entry name" value="Amidohydrolase"/>
</dbReference>
<reference evidence="4" key="1">
    <citation type="submission" date="2020-08" db="EMBL/GenBank/DDBJ databases">
        <title>Food and environmental bacterial isolates.</title>
        <authorList>
            <person name="Richter L."/>
            <person name="Du Plessis E.M."/>
            <person name="Duvenage S."/>
            <person name="Allam M."/>
            <person name="Korsten L."/>
        </authorList>
    </citation>
    <scope>NUCLEOTIDE SEQUENCE</scope>
    <source>
        <strain evidence="4">UPMP2127</strain>
    </source>
</reference>
<dbReference type="KEGG" id="sfg:AV650_06560"/>
<dbReference type="SUPFAM" id="SSF53187">
    <property type="entry name" value="Zn-dependent exopeptidases"/>
    <property type="match status" value="1"/>
</dbReference>
<evidence type="ECO:0000313" key="4">
    <source>
        <dbReference type="EMBL" id="MBC3212668.1"/>
    </source>
</evidence>
<dbReference type="PANTHER" id="PTHR11014">
    <property type="entry name" value="PEPTIDASE M20 FAMILY MEMBER"/>
    <property type="match status" value="1"/>
</dbReference>
<protein>
    <submittedName>
        <fullName evidence="4">Amidohydrolase</fullName>
    </submittedName>
    <submittedName>
        <fullName evidence="5">M20 family metallopeptidase</fullName>
    </submittedName>
</protein>
<dbReference type="InterPro" id="IPR011650">
    <property type="entry name" value="Peptidase_M20_dimer"/>
</dbReference>
<dbReference type="Proteomes" id="UP000659084">
    <property type="component" value="Unassembled WGS sequence"/>
</dbReference>
<evidence type="ECO:0000313" key="5">
    <source>
        <dbReference type="EMBL" id="MDQ9127221.1"/>
    </source>
</evidence>
<reference evidence="5" key="3">
    <citation type="submission" date="2023-08" db="EMBL/GenBank/DDBJ databases">
        <title>The Comparative Genomic Analysis of Yersiniaceae from Polar Regions.</title>
        <authorList>
            <person name="Goncharov A."/>
            <person name="Aslanov B."/>
            <person name="Kolodzhieva V."/>
            <person name="Azarov D."/>
            <person name="Mochov A."/>
            <person name="Lebedeva E."/>
        </authorList>
    </citation>
    <scope>NUCLEOTIDE SEQUENCE</scope>
    <source>
        <strain evidence="5">Vf</strain>
    </source>
</reference>
<dbReference type="SUPFAM" id="SSF55031">
    <property type="entry name" value="Bacterial exopeptidase dimerisation domain"/>
    <property type="match status" value="1"/>
</dbReference>
<dbReference type="PANTHER" id="PTHR11014:SF63">
    <property type="entry name" value="METALLOPEPTIDASE, PUTATIVE (AFU_ORTHOLOGUE AFUA_6G09600)-RELATED"/>
    <property type="match status" value="1"/>
</dbReference>
<evidence type="ECO:0000259" key="3">
    <source>
        <dbReference type="Pfam" id="PF07687"/>
    </source>
</evidence>
<evidence type="ECO:0000313" key="8">
    <source>
        <dbReference type="Proteomes" id="UP001235341"/>
    </source>
</evidence>
<dbReference type="Proteomes" id="UP001235341">
    <property type="component" value="Chromosome"/>
</dbReference>
<dbReference type="GO" id="GO:0050118">
    <property type="term" value="F:N-acetyldiaminopimelate deacetylase activity"/>
    <property type="evidence" value="ECO:0007669"/>
    <property type="project" value="UniProtKB-ARBA"/>
</dbReference>
<dbReference type="PIRSF" id="PIRSF005962">
    <property type="entry name" value="Pept_M20D_amidohydro"/>
    <property type="match status" value="1"/>
</dbReference>
<evidence type="ECO:0000313" key="6">
    <source>
        <dbReference type="EMBL" id="WMT15408.1"/>
    </source>
</evidence>
<keyword evidence="8" id="KW-1185">Reference proteome</keyword>
<dbReference type="GO" id="GO:0019877">
    <property type="term" value="P:diaminopimelate biosynthetic process"/>
    <property type="evidence" value="ECO:0007669"/>
    <property type="project" value="UniProtKB-ARBA"/>
</dbReference>
<dbReference type="OrthoDB" id="9777385at2"/>
<feature type="binding site" evidence="2">
    <location>
        <position position="363"/>
    </location>
    <ligand>
        <name>Mn(2+)</name>
        <dbReference type="ChEBI" id="CHEBI:29035"/>
        <label>2</label>
    </ligand>
</feature>
<dbReference type="GO" id="GO:0046872">
    <property type="term" value="F:metal ion binding"/>
    <property type="evidence" value="ECO:0007669"/>
    <property type="project" value="UniProtKB-KW"/>
</dbReference>
<evidence type="ECO:0000256" key="2">
    <source>
        <dbReference type="PIRSR" id="PIRSR005962-1"/>
    </source>
</evidence>
<dbReference type="AlphaFoldDB" id="A0A0F7HB92"/>
<feature type="binding site" evidence="2">
    <location>
        <position position="164"/>
    </location>
    <ligand>
        <name>Mn(2+)</name>
        <dbReference type="ChEBI" id="CHEBI:29035"/>
        <label>2</label>
    </ligand>
</feature>
<feature type="binding site" evidence="2">
    <location>
        <position position="106"/>
    </location>
    <ligand>
        <name>Mn(2+)</name>
        <dbReference type="ChEBI" id="CHEBI:29035"/>
        <label>2</label>
    </ligand>
</feature>
<accession>A0A0F7HB92</accession>
<keyword evidence="1" id="KW-0378">Hydrolase</keyword>
<dbReference type="InterPro" id="IPR036264">
    <property type="entry name" value="Bact_exopeptidase_dim_dom"/>
</dbReference>
<dbReference type="InterPro" id="IPR002933">
    <property type="entry name" value="Peptidase_M20"/>
</dbReference>
<feature type="binding site" evidence="2">
    <location>
        <position position="140"/>
    </location>
    <ligand>
        <name>Mn(2+)</name>
        <dbReference type="ChEBI" id="CHEBI:29035"/>
        <label>2</label>
    </ligand>
</feature>
<dbReference type="Gene3D" id="3.30.70.360">
    <property type="match status" value="1"/>
</dbReference>
<dbReference type="GeneID" id="30320759"/>
<sequence length="394" mass="42645">MTNQAIAQSIKAHVEAMIAFRRDLHAHPELPWEEVRTTQKVAQALEEIGIPYRLTTPTGVIAEITGGQPGKTVALRADMDALPVQELNDSLSYKSQTDGKMHACGHDAHTAMLLTAAKALYENRESLRGNVRLIFQPAEEIAQGAREMVKQGAIEGVDNAFGMHIWTTSPSGKVSCNVGSTFASADLLKVKFKGRGGHGSMPEACVDAAVVASAFVMNVQAIVSRETSPLESAVVTIGKMEVGTRFNVIAENAVLDGTVRCFNVEARERIKAAIERYAEHTAAIYGATAQVEYTYGTLPVINEERSALLAQSVVRSAFGDEVLFAEKPTTGGEDFSFFIENIPGCFALLGCGNPEKGTDWAHHHGCFNIDEDVMATGAELYAQYAWSYLQQDAF</sequence>
<dbReference type="EMBL" id="JAVIGA010000011">
    <property type="protein sequence ID" value="MDQ9127221.1"/>
    <property type="molecule type" value="Genomic_DNA"/>
</dbReference>
<dbReference type="Pfam" id="PF01546">
    <property type="entry name" value="Peptidase_M20"/>
    <property type="match status" value="1"/>
</dbReference>
<dbReference type="KEGG" id="sfw:WN53_11325"/>
<proteinExistence type="predicted"/>
<comment type="cofactor">
    <cofactor evidence="2">
        <name>Mn(2+)</name>
        <dbReference type="ChEBI" id="CHEBI:29035"/>
    </cofactor>
    <text evidence="2">The Mn(2+) ion enhances activity.</text>
</comment>
<dbReference type="Proteomes" id="UP001224622">
    <property type="component" value="Unassembled WGS sequence"/>
</dbReference>
<keyword evidence="2" id="KW-0464">Manganese</keyword>
<dbReference type="RefSeq" id="WP_021807871.1">
    <property type="nucleotide sequence ID" value="NZ_CAMISB010000004.1"/>
</dbReference>
<name>A0A0F7HB92_SERFO</name>
<gene>
    <name evidence="4" type="ORF">H8J20_11005</name>
    <name evidence="5" type="ORF">RDT67_12335</name>
    <name evidence="6" type="ORF">RFB13_03415</name>
</gene>
<dbReference type="FunFam" id="3.30.70.360:FF:000001">
    <property type="entry name" value="N-acetyldiaminopimelate deacetylase"/>
    <property type="match status" value="1"/>
</dbReference>
<organism evidence="5 7">
    <name type="scientific">Serratia fonticola</name>
    <dbReference type="NCBI Taxonomy" id="47917"/>
    <lineage>
        <taxon>Bacteria</taxon>
        <taxon>Pseudomonadati</taxon>
        <taxon>Pseudomonadota</taxon>
        <taxon>Gammaproteobacteria</taxon>
        <taxon>Enterobacterales</taxon>
        <taxon>Yersiniaceae</taxon>
        <taxon>Serratia</taxon>
    </lineage>
</organism>
<dbReference type="NCBIfam" id="TIGR01891">
    <property type="entry name" value="amidohydrolases"/>
    <property type="match status" value="1"/>
</dbReference>
<dbReference type="Gene3D" id="3.40.630.10">
    <property type="entry name" value="Zn peptidases"/>
    <property type="match status" value="1"/>
</dbReference>